<keyword evidence="3" id="KW-0597">Phosphoprotein</keyword>
<dbReference type="GO" id="GO:0046983">
    <property type="term" value="F:protein dimerization activity"/>
    <property type="evidence" value="ECO:0007669"/>
    <property type="project" value="UniProtKB-UniRule"/>
</dbReference>
<dbReference type="AlphaFoldDB" id="A0A4P7XK59"/>
<name>A0A4P7XK59_9ALTE</name>
<dbReference type="InterPro" id="IPR016380">
    <property type="entry name" value="Sig_transdc_His_kin_NarX/NarQ"/>
</dbReference>
<dbReference type="Pfam" id="PF02518">
    <property type="entry name" value="HATPase_c"/>
    <property type="match status" value="1"/>
</dbReference>
<comment type="subcellular location">
    <subcellularLocation>
        <location evidence="7">Cell inner membrane</location>
    </subcellularLocation>
    <subcellularLocation>
        <location evidence="2">Membrane</location>
    </subcellularLocation>
</comment>
<dbReference type="GO" id="GO:0000155">
    <property type="term" value="F:phosphorelay sensor kinase activity"/>
    <property type="evidence" value="ECO:0007669"/>
    <property type="project" value="UniProtKB-UniRule"/>
</dbReference>
<evidence type="ECO:0000256" key="2">
    <source>
        <dbReference type="ARBA" id="ARBA00004370"/>
    </source>
</evidence>
<keyword evidence="7" id="KW-0067">ATP-binding</keyword>
<keyword evidence="4 7" id="KW-0808">Transferase</keyword>
<dbReference type="PROSITE" id="PS50885">
    <property type="entry name" value="HAMP"/>
    <property type="match status" value="1"/>
</dbReference>
<dbReference type="EC" id="2.7.13.3" evidence="7"/>
<dbReference type="InterPro" id="IPR029016">
    <property type="entry name" value="GAF-like_dom_sf"/>
</dbReference>
<feature type="domain" description="Histidine kinase" evidence="9">
    <location>
        <begin position="414"/>
        <end position="610"/>
    </location>
</feature>
<evidence type="ECO:0000256" key="6">
    <source>
        <dbReference type="ARBA" id="ARBA00023012"/>
    </source>
</evidence>
<dbReference type="EMBL" id="CP031093">
    <property type="protein sequence ID" value="QCF27576.1"/>
    <property type="molecule type" value="Genomic_DNA"/>
</dbReference>
<evidence type="ECO:0000256" key="3">
    <source>
        <dbReference type="ARBA" id="ARBA00022553"/>
    </source>
</evidence>
<keyword evidence="5 7" id="KW-0418">Kinase</keyword>
<keyword evidence="8" id="KW-0812">Transmembrane</keyword>
<dbReference type="SUPFAM" id="SSF55874">
    <property type="entry name" value="ATPase domain of HSP90 chaperone/DNA topoisomerase II/histidine kinase"/>
    <property type="match status" value="1"/>
</dbReference>
<dbReference type="InterPro" id="IPR050482">
    <property type="entry name" value="Sensor_HK_TwoCompSys"/>
</dbReference>
<dbReference type="OrthoDB" id="9811306at2"/>
<gene>
    <name evidence="11" type="ORF">soil367_17530</name>
</gene>
<dbReference type="InterPro" id="IPR036890">
    <property type="entry name" value="HATPase_C_sf"/>
</dbReference>
<dbReference type="SUPFAM" id="SSF55781">
    <property type="entry name" value="GAF domain-like"/>
    <property type="match status" value="2"/>
</dbReference>
<dbReference type="Gene3D" id="1.20.120.960">
    <property type="entry name" value="Histidine kinase NarX, sensor domain"/>
    <property type="match status" value="1"/>
</dbReference>
<dbReference type="PANTHER" id="PTHR24421:SF51">
    <property type="entry name" value="NITRATE_NITRITE SENSOR PROTEIN NARX"/>
    <property type="match status" value="1"/>
</dbReference>
<dbReference type="Proteomes" id="UP000298049">
    <property type="component" value="Chromosome"/>
</dbReference>
<keyword evidence="7" id="KW-0997">Cell inner membrane</keyword>
<proteinExistence type="predicted"/>
<keyword evidence="6 7" id="KW-0902">Two-component regulatory system</keyword>
<dbReference type="Pfam" id="PF00672">
    <property type="entry name" value="HAMP"/>
    <property type="match status" value="1"/>
</dbReference>
<dbReference type="PIRSF" id="PIRSF003167">
    <property type="entry name" value="STHK_NarX/NarQ"/>
    <property type="match status" value="1"/>
</dbReference>
<evidence type="ECO:0000256" key="5">
    <source>
        <dbReference type="ARBA" id="ARBA00022777"/>
    </source>
</evidence>
<dbReference type="CDD" id="cd06225">
    <property type="entry name" value="HAMP"/>
    <property type="match status" value="1"/>
</dbReference>
<dbReference type="SUPFAM" id="SSF158472">
    <property type="entry name" value="HAMP domain-like"/>
    <property type="match status" value="1"/>
</dbReference>
<evidence type="ECO:0000256" key="7">
    <source>
        <dbReference type="PIRNR" id="PIRNR003167"/>
    </source>
</evidence>
<dbReference type="SMART" id="SM00304">
    <property type="entry name" value="HAMP"/>
    <property type="match status" value="1"/>
</dbReference>
<evidence type="ECO:0000256" key="4">
    <source>
        <dbReference type="ARBA" id="ARBA00022679"/>
    </source>
</evidence>
<dbReference type="InterPro" id="IPR005467">
    <property type="entry name" value="His_kinase_dom"/>
</dbReference>
<dbReference type="Gene3D" id="3.30.450.40">
    <property type="match status" value="1"/>
</dbReference>
<keyword evidence="8" id="KW-1133">Transmembrane helix</keyword>
<dbReference type="KEGG" id="hmi:soil367_17530"/>
<evidence type="ECO:0000259" key="10">
    <source>
        <dbReference type="PROSITE" id="PS50885"/>
    </source>
</evidence>
<dbReference type="PROSITE" id="PS50109">
    <property type="entry name" value="HIS_KIN"/>
    <property type="match status" value="1"/>
</dbReference>
<dbReference type="CDD" id="cd16917">
    <property type="entry name" value="HATPase_UhpB-NarQ-NarX-like"/>
    <property type="match status" value="1"/>
</dbReference>
<dbReference type="GO" id="GO:0005524">
    <property type="term" value="F:ATP binding"/>
    <property type="evidence" value="ECO:0007669"/>
    <property type="project" value="UniProtKB-UniRule"/>
</dbReference>
<dbReference type="InterPro" id="IPR042295">
    <property type="entry name" value="NarX-like_N_sf"/>
</dbReference>
<sequence length="620" mass="68662">MFFLQDSLIRRMGLMLAAISLVALVNIGLSFTVSQSIEGSATAINMAGSLRKQLYFSLAQWHQARSESGVDNQAARIAALDQFDQRLAHNELLAMIPDSLEHPTARQYATIVTAWRTDIRPMLARPAQGLDPEAVNAAVADLTVELESLVALLEERTESRIQLMNLVQGVSLVFTVLAIALMLYDIRNNIVRPLRRLLGVARAVAKGDFSQNSGLTGTDELNKLGQALDQMTEALEASYQGLENRVEQKTRELARSHSVLELLHGASRSLYSNGDLCEASVPLLQQMEDLLGIGPIKLYLHDRNAPEPVEVVTTASKDRPFYCRDHSCNACLITPQAFEALPNKDADGKRLLLPIRTASHLLGTLEVWYPRDQTLPDTSRRLLETLSDQLATAVFLQRQITEQQRLTLAEERAVIARELHDSLAQSLSYLKIQVARLRKLEQKDPGNVPRAEVLDELSTGLNSAYRQLRELLTTFRLKLDTPDLGSALRETVAEFGERFPRPVSLVFDLPPQLLTANEEIHVLQIVREALSNAVKHSEADSVEVSVQFRSPRVWIQIADNGRGLPEGDQPPQHYGLIIMQDRARTLGGEISVGNREGGGVAVTLSFLPVNRNLIATQVSA</sequence>
<dbReference type="InterPro" id="IPR011712">
    <property type="entry name" value="Sig_transdc_His_kin_sub3_dim/P"/>
</dbReference>
<evidence type="ECO:0000313" key="11">
    <source>
        <dbReference type="EMBL" id="QCF27576.1"/>
    </source>
</evidence>
<dbReference type="Gene3D" id="3.30.565.10">
    <property type="entry name" value="Histidine kinase-like ATPase, C-terminal domain"/>
    <property type="match status" value="1"/>
</dbReference>
<organism evidence="11 12">
    <name type="scientific">Hydrocarboniclastica marina</name>
    <dbReference type="NCBI Taxonomy" id="2259620"/>
    <lineage>
        <taxon>Bacteria</taxon>
        <taxon>Pseudomonadati</taxon>
        <taxon>Pseudomonadota</taxon>
        <taxon>Gammaproteobacteria</taxon>
        <taxon>Alteromonadales</taxon>
        <taxon>Alteromonadaceae</taxon>
        <taxon>Hydrocarboniclastica</taxon>
    </lineage>
</organism>
<reference evidence="11 12" key="1">
    <citation type="submission" date="2018-07" db="EMBL/GenBank/DDBJ databases">
        <title>Marsedoiliclastica nanhaica gen. nov. sp. nov., a novel marine hydrocarbonoclastic bacterium isolated from an in-situ enriched hydrocarbon-degrading consortium in deep-sea sediment.</title>
        <authorList>
            <person name="Dong C."/>
            <person name="Ma T."/>
            <person name="Liu R."/>
            <person name="Shao Z."/>
        </authorList>
    </citation>
    <scope>NUCLEOTIDE SEQUENCE [LARGE SCALE GENOMIC DNA]</scope>
    <source>
        <strain evidence="12">soil36-7</strain>
    </source>
</reference>
<evidence type="ECO:0000256" key="1">
    <source>
        <dbReference type="ARBA" id="ARBA00000085"/>
    </source>
</evidence>
<dbReference type="InterPro" id="IPR003594">
    <property type="entry name" value="HATPase_dom"/>
</dbReference>
<feature type="transmembrane region" description="Helical" evidence="8">
    <location>
        <begin position="166"/>
        <end position="186"/>
    </location>
</feature>
<dbReference type="Pfam" id="PF07730">
    <property type="entry name" value="HisKA_3"/>
    <property type="match status" value="1"/>
</dbReference>
<accession>A0A4P7XK59</accession>
<dbReference type="GO" id="GO:0005886">
    <property type="term" value="C:plasma membrane"/>
    <property type="evidence" value="ECO:0007669"/>
    <property type="project" value="UniProtKB-SubCell"/>
</dbReference>
<dbReference type="RefSeq" id="WP_136550288.1">
    <property type="nucleotide sequence ID" value="NZ_CP031093.1"/>
</dbReference>
<dbReference type="CDD" id="cd19408">
    <property type="entry name" value="NarX_NarQ_sensor"/>
    <property type="match status" value="1"/>
</dbReference>
<keyword evidence="7 8" id="KW-0472">Membrane</keyword>
<evidence type="ECO:0000313" key="12">
    <source>
        <dbReference type="Proteomes" id="UP000298049"/>
    </source>
</evidence>
<protein>
    <recommendedName>
        <fullName evidence="7">Sensor protein</fullName>
        <ecNumber evidence="7">2.7.13.3</ecNumber>
    </recommendedName>
</protein>
<comment type="catalytic activity">
    <reaction evidence="1 7">
        <text>ATP + protein L-histidine = ADP + protein N-phospho-L-histidine.</text>
        <dbReference type="EC" id="2.7.13.3"/>
    </reaction>
</comment>
<dbReference type="SMART" id="SM00387">
    <property type="entry name" value="HATPase_c"/>
    <property type="match status" value="1"/>
</dbReference>
<dbReference type="Gene3D" id="1.20.5.1930">
    <property type="match status" value="1"/>
</dbReference>
<evidence type="ECO:0000259" key="9">
    <source>
        <dbReference type="PROSITE" id="PS50109"/>
    </source>
</evidence>
<dbReference type="Gene3D" id="6.10.340.10">
    <property type="match status" value="1"/>
</dbReference>
<feature type="domain" description="HAMP" evidence="10">
    <location>
        <begin position="188"/>
        <end position="240"/>
    </location>
</feature>
<keyword evidence="7" id="KW-1003">Cell membrane</keyword>
<dbReference type="InterPro" id="IPR003660">
    <property type="entry name" value="HAMP_dom"/>
</dbReference>
<keyword evidence="12" id="KW-1185">Reference proteome</keyword>
<dbReference type="PANTHER" id="PTHR24421">
    <property type="entry name" value="NITRATE/NITRITE SENSOR PROTEIN NARX-RELATED"/>
    <property type="match status" value="1"/>
</dbReference>
<evidence type="ECO:0000256" key="8">
    <source>
        <dbReference type="SAM" id="Phobius"/>
    </source>
</evidence>
<keyword evidence="7" id="KW-0547">Nucleotide-binding</keyword>